<evidence type="ECO:0000313" key="2">
    <source>
        <dbReference type="EMBL" id="KAI5327663.1"/>
    </source>
</evidence>
<feature type="domain" description="Reverse transcriptase Ty1/copia-type" evidence="1">
    <location>
        <begin position="2"/>
        <end position="53"/>
    </location>
</feature>
<dbReference type="Proteomes" id="UP001054821">
    <property type="component" value="Chromosome 5"/>
</dbReference>
<reference evidence="2 3" key="1">
    <citation type="journal article" date="2022" name="G3 (Bethesda)">
        <title>Whole-genome sequence and methylome profiling of the almond [Prunus dulcis (Mill.) D.A. Webb] cultivar 'Nonpareil'.</title>
        <authorList>
            <person name="D'Amico-Willman K.M."/>
            <person name="Ouma W.Z."/>
            <person name="Meulia T."/>
            <person name="Sideli G.M."/>
            <person name="Gradziel T.M."/>
            <person name="Fresnedo-Ramirez J."/>
        </authorList>
    </citation>
    <scope>NUCLEOTIDE SEQUENCE [LARGE SCALE GENOMIC DNA]</scope>
    <source>
        <strain evidence="2">Clone GOH B32 T37-40</strain>
    </source>
</reference>
<dbReference type="InterPro" id="IPR013103">
    <property type="entry name" value="RVT_2"/>
</dbReference>
<sequence length="74" mass="8317">MNTMRVLLSLAVNLDWPLKKFDVKNDFLHGEVEEVYMDIPLGYALSNSNGKLADVLMHAVSAKVFHESLDKLAI</sequence>
<proteinExistence type="predicted"/>
<dbReference type="EMBL" id="JAJFAZ020000005">
    <property type="protein sequence ID" value="KAI5327663.1"/>
    <property type="molecule type" value="Genomic_DNA"/>
</dbReference>
<evidence type="ECO:0000259" key="1">
    <source>
        <dbReference type="Pfam" id="PF07727"/>
    </source>
</evidence>
<gene>
    <name evidence="2" type="ORF">L3X38_027059</name>
</gene>
<evidence type="ECO:0000313" key="3">
    <source>
        <dbReference type="Proteomes" id="UP001054821"/>
    </source>
</evidence>
<dbReference type="AlphaFoldDB" id="A0AAD4VMB8"/>
<keyword evidence="3" id="KW-1185">Reference proteome</keyword>
<comment type="caution">
    <text evidence="2">The sequence shown here is derived from an EMBL/GenBank/DDBJ whole genome shotgun (WGS) entry which is preliminary data.</text>
</comment>
<protein>
    <recommendedName>
        <fullName evidence="1">Reverse transcriptase Ty1/copia-type domain-containing protein</fullName>
    </recommendedName>
</protein>
<name>A0AAD4VMB8_PRUDU</name>
<dbReference type="Pfam" id="PF07727">
    <property type="entry name" value="RVT_2"/>
    <property type="match status" value="1"/>
</dbReference>
<accession>A0AAD4VMB8</accession>
<organism evidence="2 3">
    <name type="scientific">Prunus dulcis</name>
    <name type="common">Almond</name>
    <name type="synonym">Amygdalus dulcis</name>
    <dbReference type="NCBI Taxonomy" id="3755"/>
    <lineage>
        <taxon>Eukaryota</taxon>
        <taxon>Viridiplantae</taxon>
        <taxon>Streptophyta</taxon>
        <taxon>Embryophyta</taxon>
        <taxon>Tracheophyta</taxon>
        <taxon>Spermatophyta</taxon>
        <taxon>Magnoliopsida</taxon>
        <taxon>eudicotyledons</taxon>
        <taxon>Gunneridae</taxon>
        <taxon>Pentapetalae</taxon>
        <taxon>rosids</taxon>
        <taxon>fabids</taxon>
        <taxon>Rosales</taxon>
        <taxon>Rosaceae</taxon>
        <taxon>Amygdaloideae</taxon>
        <taxon>Amygdaleae</taxon>
        <taxon>Prunus</taxon>
    </lineage>
</organism>